<organism evidence="2">
    <name type="scientific">Chaetoceros debilis</name>
    <dbReference type="NCBI Taxonomy" id="122233"/>
    <lineage>
        <taxon>Eukaryota</taxon>
        <taxon>Sar</taxon>
        <taxon>Stramenopiles</taxon>
        <taxon>Ochrophyta</taxon>
        <taxon>Bacillariophyta</taxon>
        <taxon>Coscinodiscophyceae</taxon>
        <taxon>Chaetocerotophycidae</taxon>
        <taxon>Chaetocerotales</taxon>
        <taxon>Chaetocerotaceae</taxon>
        <taxon>Chaetoceros</taxon>
    </lineage>
</organism>
<dbReference type="EMBL" id="HBIO01009723">
    <property type="protein sequence ID" value="CAE0462666.1"/>
    <property type="molecule type" value="Transcribed_RNA"/>
</dbReference>
<evidence type="ECO:0000256" key="1">
    <source>
        <dbReference type="SAM" id="MobiDB-lite"/>
    </source>
</evidence>
<feature type="region of interest" description="Disordered" evidence="1">
    <location>
        <begin position="1"/>
        <end position="22"/>
    </location>
</feature>
<dbReference type="AlphaFoldDB" id="A0A7S3V7X3"/>
<protein>
    <submittedName>
        <fullName evidence="2">Uncharacterized protein</fullName>
    </submittedName>
</protein>
<name>A0A7S3V7X3_9STRA</name>
<gene>
    <name evidence="2" type="ORF">CDEB00056_LOCUS7507</name>
</gene>
<accession>A0A7S3V7X3</accession>
<feature type="compositionally biased region" description="Polar residues" evidence="1">
    <location>
        <begin position="13"/>
        <end position="22"/>
    </location>
</feature>
<evidence type="ECO:0000313" key="2">
    <source>
        <dbReference type="EMBL" id="CAE0462666.1"/>
    </source>
</evidence>
<reference evidence="2" key="1">
    <citation type="submission" date="2021-01" db="EMBL/GenBank/DDBJ databases">
        <authorList>
            <person name="Corre E."/>
            <person name="Pelletier E."/>
            <person name="Niang G."/>
            <person name="Scheremetjew M."/>
            <person name="Finn R."/>
            <person name="Kale V."/>
            <person name="Holt S."/>
            <person name="Cochrane G."/>
            <person name="Meng A."/>
            <person name="Brown T."/>
            <person name="Cohen L."/>
        </authorList>
    </citation>
    <scope>NUCLEOTIDE SEQUENCE</scope>
    <source>
        <strain evidence="2">MM31A-1</strain>
    </source>
</reference>
<proteinExistence type="predicted"/>
<sequence length="185" mass="20931">MMNWFQPIENEEGSASTEEQRTACNEIQPLPVRNATLVPNAFSTTEEQRTACDEIQPLPVRNATLVPNAFSTTEEQHTACDEIQPLPVRDATPVPNDFSSSEGPPIFLPSRIQRNLPAMDFRERTIPPFPFEEGSESYTKKNKDAMRNFIVRINVPDLRHHCKQKSPVSSIGYAAVNSKYLFRPI</sequence>